<dbReference type="Gene3D" id="3.40.50.720">
    <property type="entry name" value="NAD(P)-binding Rossmann-like Domain"/>
    <property type="match status" value="1"/>
</dbReference>
<sequence length="214" mass="22356">MTTTIGVIGSGNIGRTLAELFVAAGHEVVISNSRGPESLADLVADLGERACAGTVAEAAECGEIVVEAIPFGAYRELPAEALAGKIVVSASNYYPNRDGEIDFGGLSQTELVADHLGESRIVKAFNTMYWETLRDEGRPSATASERLVLFLAGDDPEAKAVVSELIAEIGFAPIDTGSLAVGGRKQEPGSPIYNEPMTSDEARGRLAAMDGEAV</sequence>
<keyword evidence="1" id="KW-0560">Oxidoreductase</keyword>
<dbReference type="EMBL" id="JBHSKX010000001">
    <property type="protein sequence ID" value="MFC5366447.1"/>
    <property type="molecule type" value="Genomic_DNA"/>
</dbReference>
<dbReference type="SUPFAM" id="SSF51735">
    <property type="entry name" value="NAD(P)-binding Rossmann-fold domains"/>
    <property type="match status" value="1"/>
</dbReference>
<evidence type="ECO:0000256" key="2">
    <source>
        <dbReference type="SAM" id="MobiDB-lite"/>
    </source>
</evidence>
<evidence type="ECO:0000259" key="3">
    <source>
        <dbReference type="Pfam" id="PF03807"/>
    </source>
</evidence>
<reference evidence="4 5" key="1">
    <citation type="journal article" date="2019" name="Int. J. Syst. Evol. Microbiol.">
        <title>The Global Catalogue of Microorganisms (GCM) 10K type strain sequencing project: providing services to taxonomists for standard genome sequencing and annotation.</title>
        <authorList>
            <consortium name="The Broad Institute Genomics Platform"/>
            <consortium name="The Broad Institute Genome Sequencing Center for Infectious Disease"/>
            <person name="Wu L."/>
            <person name="Ma J."/>
        </authorList>
    </citation>
    <scope>NUCLEOTIDE SEQUENCE [LARGE SCALE GENOMIC DNA]</scope>
    <source>
        <strain evidence="4 5">CGMCC 1.12237</strain>
    </source>
</reference>
<dbReference type="PANTHER" id="PTHR14239:SF10">
    <property type="entry name" value="REDUCTASE"/>
    <property type="match status" value="1"/>
</dbReference>
<dbReference type="PANTHER" id="PTHR14239">
    <property type="entry name" value="DUDULIN-RELATED"/>
    <property type="match status" value="1"/>
</dbReference>
<dbReference type="RefSeq" id="WP_227228207.1">
    <property type="nucleotide sequence ID" value="NZ_JAJCVJ010000001.1"/>
</dbReference>
<accession>A0ABD5R9V8</accession>
<dbReference type="InterPro" id="IPR036291">
    <property type="entry name" value="NAD(P)-bd_dom_sf"/>
</dbReference>
<gene>
    <name evidence="4" type="ORF">ACFPJ5_05805</name>
</gene>
<name>A0ABD5R9V8_9EURY</name>
<dbReference type="Proteomes" id="UP001596201">
    <property type="component" value="Unassembled WGS sequence"/>
</dbReference>
<proteinExistence type="predicted"/>
<dbReference type="InterPro" id="IPR028939">
    <property type="entry name" value="P5C_Rdtase_cat_N"/>
</dbReference>
<feature type="region of interest" description="Disordered" evidence="2">
    <location>
        <begin position="180"/>
        <end position="214"/>
    </location>
</feature>
<protein>
    <submittedName>
        <fullName evidence="4">NADPH-dependent F420 reductase</fullName>
    </submittedName>
</protein>
<evidence type="ECO:0000313" key="5">
    <source>
        <dbReference type="Proteomes" id="UP001596201"/>
    </source>
</evidence>
<dbReference type="GO" id="GO:0016491">
    <property type="term" value="F:oxidoreductase activity"/>
    <property type="evidence" value="ECO:0007669"/>
    <property type="project" value="UniProtKB-KW"/>
</dbReference>
<organism evidence="4 5">
    <name type="scientific">Salinirubrum litoreum</name>
    <dbReference type="NCBI Taxonomy" id="1126234"/>
    <lineage>
        <taxon>Archaea</taxon>
        <taxon>Methanobacteriati</taxon>
        <taxon>Methanobacteriota</taxon>
        <taxon>Stenosarchaea group</taxon>
        <taxon>Halobacteria</taxon>
        <taxon>Halobacteriales</taxon>
        <taxon>Haloferacaceae</taxon>
        <taxon>Salinirubrum</taxon>
    </lineage>
</organism>
<dbReference type="AlphaFoldDB" id="A0ABD5R9V8"/>
<evidence type="ECO:0000313" key="4">
    <source>
        <dbReference type="EMBL" id="MFC5366447.1"/>
    </source>
</evidence>
<dbReference type="Pfam" id="PF03807">
    <property type="entry name" value="F420_oxidored"/>
    <property type="match status" value="1"/>
</dbReference>
<keyword evidence="5" id="KW-1185">Reference proteome</keyword>
<feature type="domain" description="Pyrroline-5-carboxylate reductase catalytic N-terminal" evidence="3">
    <location>
        <begin position="4"/>
        <end position="93"/>
    </location>
</feature>
<dbReference type="InterPro" id="IPR051267">
    <property type="entry name" value="STEAP_metalloreductase"/>
</dbReference>
<comment type="caution">
    <text evidence="4">The sequence shown here is derived from an EMBL/GenBank/DDBJ whole genome shotgun (WGS) entry which is preliminary data.</text>
</comment>
<evidence type="ECO:0000256" key="1">
    <source>
        <dbReference type="ARBA" id="ARBA00023002"/>
    </source>
</evidence>